<keyword evidence="2" id="KW-0159">Chromosome partition</keyword>
<evidence type="ECO:0000256" key="1">
    <source>
        <dbReference type="ARBA" id="ARBA00005486"/>
    </source>
</evidence>
<accession>A0A8D2ZRZ8</accession>
<dbReference type="GeneTree" id="ENSGT00950000182972"/>
<dbReference type="InterPro" id="IPR020839">
    <property type="entry name" value="SCD"/>
</dbReference>
<evidence type="ECO:0000256" key="2">
    <source>
        <dbReference type="RuleBase" id="RU369063"/>
    </source>
</evidence>
<comment type="function">
    <text evidence="2">Component of cohesin complex, a complex required for the cohesion of sister chromatids after DNA replication. The cohesin complex apparently forms a large proteinaceous ring within which sister chromatids can be trapped. At anaphase, the complex is cleaved and dissociates from chromatin, allowing sister chromatids to segregate.</text>
</comment>
<dbReference type="PROSITE" id="PS51425">
    <property type="entry name" value="SCD"/>
    <property type="match status" value="1"/>
</dbReference>
<feature type="domain" description="SCD" evidence="4">
    <location>
        <begin position="273"/>
        <end position="358"/>
    </location>
</feature>
<organism evidence="5 6">
    <name type="scientific">Scophthalmus maximus</name>
    <name type="common">Turbot</name>
    <name type="synonym">Psetta maxima</name>
    <dbReference type="NCBI Taxonomy" id="52904"/>
    <lineage>
        <taxon>Eukaryota</taxon>
        <taxon>Metazoa</taxon>
        <taxon>Chordata</taxon>
        <taxon>Craniata</taxon>
        <taxon>Vertebrata</taxon>
        <taxon>Euteleostomi</taxon>
        <taxon>Actinopterygii</taxon>
        <taxon>Neopterygii</taxon>
        <taxon>Teleostei</taxon>
        <taxon>Neoteleostei</taxon>
        <taxon>Acanthomorphata</taxon>
        <taxon>Carangaria</taxon>
        <taxon>Pleuronectiformes</taxon>
        <taxon>Pleuronectoidei</taxon>
        <taxon>Scophthalmidae</taxon>
        <taxon>Scophthalmus</taxon>
    </lineage>
</organism>
<feature type="compositionally biased region" description="Low complexity" evidence="3">
    <location>
        <begin position="10"/>
        <end position="20"/>
    </location>
</feature>
<dbReference type="Proteomes" id="UP000694558">
    <property type="component" value="Chromosome 14"/>
</dbReference>
<feature type="region of interest" description="Disordered" evidence="3">
    <location>
        <begin position="1"/>
        <end position="31"/>
    </location>
</feature>
<dbReference type="InterPro" id="IPR016024">
    <property type="entry name" value="ARM-type_fold"/>
</dbReference>
<keyword evidence="2" id="KW-0158">Chromosome</keyword>
<reference evidence="5" key="1">
    <citation type="submission" date="2023-05" db="EMBL/GenBank/DDBJ databases">
        <title>High-quality long-read genome of Scophthalmus maximus.</title>
        <authorList>
            <person name="Lien S."/>
            <person name="Martinez P."/>
        </authorList>
    </citation>
    <scope>NUCLEOTIDE SEQUENCE [LARGE SCALE GENOMIC DNA]</scope>
</reference>
<dbReference type="Pfam" id="PF08514">
    <property type="entry name" value="STAG"/>
    <property type="match status" value="1"/>
</dbReference>
<proteinExistence type="inferred from homology"/>
<dbReference type="GO" id="GO:0008278">
    <property type="term" value="C:cohesin complex"/>
    <property type="evidence" value="ECO:0007669"/>
    <property type="project" value="UniProtKB-UniRule"/>
</dbReference>
<comment type="similarity">
    <text evidence="1 2">Belongs to the SCC3 family.</text>
</comment>
<evidence type="ECO:0000259" key="4">
    <source>
        <dbReference type="PROSITE" id="PS51425"/>
    </source>
</evidence>
<keyword evidence="2" id="KW-0539">Nucleus</keyword>
<dbReference type="Ensembl" id="ENSSMAT00000006721.2">
    <property type="protein sequence ID" value="ENSSMAP00000006639.2"/>
    <property type="gene ID" value="ENSSMAG00000004066.2"/>
</dbReference>
<feature type="region of interest" description="Disordered" evidence="3">
    <location>
        <begin position="999"/>
        <end position="1052"/>
    </location>
</feature>
<dbReference type="GO" id="GO:0007059">
    <property type="term" value="P:chromosome segregation"/>
    <property type="evidence" value="ECO:0007669"/>
    <property type="project" value="UniProtKB-KW"/>
</dbReference>
<keyword evidence="2" id="KW-0131">Cell cycle</keyword>
<evidence type="ECO:0000256" key="3">
    <source>
        <dbReference type="SAM" id="MobiDB-lite"/>
    </source>
</evidence>
<comment type="subcellular location">
    <subcellularLocation>
        <location evidence="2">Nucleus</location>
    </subcellularLocation>
    <subcellularLocation>
        <location evidence="2">Chromosome</location>
    </subcellularLocation>
    <subcellularLocation>
        <location evidence="2">Chromosome</location>
        <location evidence="2">Centromere</location>
    </subcellularLocation>
</comment>
<comment type="subunit">
    <text evidence="2">Part of the cohesin complex which is composed of a heterodimer between a SMC1 protein (SMC1A or SMC1B) and SMC3, which are attached via their hinge domain, and RAD21 which link them at their heads, and one STAG protein.</text>
</comment>
<evidence type="ECO:0000313" key="6">
    <source>
        <dbReference type="Proteomes" id="UP000694558"/>
    </source>
</evidence>
<dbReference type="GO" id="GO:0007062">
    <property type="term" value="P:sister chromatid cohesion"/>
    <property type="evidence" value="ECO:0007669"/>
    <property type="project" value="UniProtKB-UniRule"/>
</dbReference>
<dbReference type="GO" id="GO:0000775">
    <property type="term" value="C:chromosome, centromeric region"/>
    <property type="evidence" value="ECO:0007669"/>
    <property type="project" value="UniProtKB-SubCell"/>
</dbReference>
<dbReference type="Pfam" id="PF21581">
    <property type="entry name" value="SCD"/>
    <property type="match status" value="1"/>
</dbReference>
<dbReference type="InterPro" id="IPR056396">
    <property type="entry name" value="HEAT_SCC3-SA"/>
</dbReference>
<dbReference type="GO" id="GO:0000785">
    <property type="term" value="C:chromatin"/>
    <property type="evidence" value="ECO:0007669"/>
    <property type="project" value="UniProtKB-UniRule"/>
</dbReference>
<gene>
    <name evidence="5" type="primary">si:ch211-269e2.1</name>
</gene>
<dbReference type="PANTHER" id="PTHR11199:SF2">
    <property type="entry name" value="COHESIN SUBUNIT SA"/>
    <property type="match status" value="1"/>
</dbReference>
<sequence>MITEPTATDASSARAASSGVGRAGGGGRGNTRRHVEAVTLFEVVTMGRSAMQVVIDDWIEAYATDRDSSLLDLISFFIQCSGCKGVVTAEMCQSREDGDLMSKMVEELDEAASLRYKKFLAFPWILTVTWPMDTDGVVEYPLVQSGPYGRWFHSEFCDFVSVLVAQYQQHGVIFDGYLMNTLISLLTELSNSYIRAFRHTCTLAAVKLLSSLAAVALSLSVGTENSQKLYKVQKTKTTRQKGTAQLERIQKKITEEKRTEIESMMDVIFKGVFLKRYRDALPEIRSLCVEELGLWMKLDSSAFLNDPYLKYMGWTMYDKIPDVRLKCVLGLQCLYGNPLLLAKLDLFTSRFKDRMISMTLDKDNEVAVQSMKLLTSDDVLSADDYQQLLRFVYSSQRPLAAAAGELLYSRYDDDRDNKITKKTKQLHTHVVYLVDSLWDCGGALLKDWATLTSILLQDPSSHGPGLTLAEQAVLVEILVASVRQASEGPVVVGRSGAKKVMSAREKKVQIDDSTKFTQHLLPVLPKLLSKVFIPQQNGHIVKRVGAAPVLSPQAVSSLVAEMGNVLDVHSDPAVLEAAARTYLSLCGDEATWSSTARDARDALVQTWVERLTVLLGDSLKVEVLESVIIVYNSILNTLYFNIYILLLITQAVERHLLLKRLVHEQHLHICRQNVALFVTHQCVCVCVCCFVLQEKAVAQRLQLRLFCERSHHCLSHCDHIVRHQAFLGVCDVLTAHSFQRHVWDPTSFGPLAYTPSPRLQRALSSFVCLHVFVGPDCDSQSRVSENSGVEKLEDLHRRRNLLAAFCKLVVHGVLEMSMAAEVFMYYVKYYNDFGDIIKETMYRARRTDKIESTRTLVLCLQQLFVRLKREQESGGGRAQPGVQTFTSIKELARRFALTFGDLVKFRECVVVIHRSGVEFVFQEFSQTPETPTPLYLSYLTILSEFSSKLLKPDKKTVFCYLQKLTAEHVTDLREERWQPLIYYRASLLAAAEGEDAASFVSSGRKPQPPNRSPFSKQKLDGTAPTSTVKQRMDGSVLSTNHEVDDDTVEIEL</sequence>
<dbReference type="PANTHER" id="PTHR11199">
    <property type="entry name" value="STROMAL ANTIGEN"/>
    <property type="match status" value="1"/>
</dbReference>
<dbReference type="GO" id="GO:0005634">
    <property type="term" value="C:nucleus"/>
    <property type="evidence" value="ECO:0007669"/>
    <property type="project" value="UniProtKB-SubCell"/>
</dbReference>
<dbReference type="SUPFAM" id="SSF48371">
    <property type="entry name" value="ARM repeat"/>
    <property type="match status" value="1"/>
</dbReference>
<feature type="compositionally biased region" description="Acidic residues" evidence="3">
    <location>
        <begin position="1043"/>
        <end position="1052"/>
    </location>
</feature>
<name>A0A8D2ZRZ8_SCOMX</name>
<protein>
    <recommendedName>
        <fullName evidence="2">Cohesin subunit SA</fullName>
    </recommendedName>
    <alternativeName>
        <fullName evidence="2">SCC3 homolog</fullName>
    </alternativeName>
    <alternativeName>
        <fullName evidence="2">Stromal antigen</fullName>
    </alternativeName>
</protein>
<dbReference type="InterPro" id="IPR013721">
    <property type="entry name" value="STAG"/>
</dbReference>
<dbReference type="GO" id="GO:0003682">
    <property type="term" value="F:chromatin binding"/>
    <property type="evidence" value="ECO:0007669"/>
    <property type="project" value="TreeGrafter"/>
</dbReference>
<evidence type="ECO:0000313" key="5">
    <source>
        <dbReference type="Ensembl" id="ENSSMAP00000006639.2"/>
    </source>
</evidence>
<dbReference type="InterPro" id="IPR039662">
    <property type="entry name" value="Cohesin_Scc3/SA"/>
</dbReference>
<reference evidence="5" key="2">
    <citation type="submission" date="2025-08" db="UniProtKB">
        <authorList>
            <consortium name="Ensembl"/>
        </authorList>
    </citation>
    <scope>IDENTIFICATION</scope>
</reference>
<keyword evidence="2" id="KW-0132">Cell division</keyword>
<dbReference type="Pfam" id="PF24571">
    <property type="entry name" value="HEAT_SCC3-SA"/>
    <property type="match status" value="2"/>
</dbReference>
<dbReference type="AlphaFoldDB" id="A0A8D2ZRZ8"/>
<dbReference type="GO" id="GO:0051301">
    <property type="term" value="P:cell division"/>
    <property type="evidence" value="ECO:0007669"/>
    <property type="project" value="UniProtKB-UniRule"/>
</dbReference>